<protein>
    <submittedName>
        <fullName evidence="1">Histidine phosphatase family protein</fullName>
    </submittedName>
</protein>
<accession>A0ABT4BDG5</accession>
<dbReference type="PANTHER" id="PTHR47623">
    <property type="entry name" value="OS09G0287300 PROTEIN"/>
    <property type="match status" value="1"/>
</dbReference>
<dbReference type="RefSeq" id="WP_267568396.1">
    <property type="nucleotide sequence ID" value="NZ_JAPNTZ010000017.1"/>
</dbReference>
<proteinExistence type="predicted"/>
<dbReference type="EMBL" id="JAPNTZ010000017">
    <property type="protein sequence ID" value="MCY1143875.1"/>
    <property type="molecule type" value="Genomic_DNA"/>
</dbReference>
<evidence type="ECO:0000313" key="1">
    <source>
        <dbReference type="EMBL" id="MCY1143875.1"/>
    </source>
</evidence>
<dbReference type="InterPro" id="IPR029033">
    <property type="entry name" value="His_PPase_superfam"/>
</dbReference>
<dbReference type="SMART" id="SM00855">
    <property type="entry name" value="PGAM"/>
    <property type="match status" value="1"/>
</dbReference>
<dbReference type="InterPro" id="IPR013078">
    <property type="entry name" value="His_Pase_superF_clade-1"/>
</dbReference>
<organism evidence="1 2">
    <name type="scientific">Paractinoplanes pyxinae</name>
    <dbReference type="NCBI Taxonomy" id="2997416"/>
    <lineage>
        <taxon>Bacteria</taxon>
        <taxon>Bacillati</taxon>
        <taxon>Actinomycetota</taxon>
        <taxon>Actinomycetes</taxon>
        <taxon>Micromonosporales</taxon>
        <taxon>Micromonosporaceae</taxon>
        <taxon>Paractinoplanes</taxon>
    </lineage>
</organism>
<comment type="caution">
    <text evidence="1">The sequence shown here is derived from an EMBL/GenBank/DDBJ whole genome shotgun (WGS) entry which is preliminary data.</text>
</comment>
<dbReference type="Pfam" id="PF00300">
    <property type="entry name" value="His_Phos_1"/>
    <property type="match status" value="1"/>
</dbReference>
<keyword evidence="2" id="KW-1185">Reference proteome</keyword>
<dbReference type="CDD" id="cd07067">
    <property type="entry name" value="HP_PGM_like"/>
    <property type="match status" value="1"/>
</dbReference>
<dbReference type="Proteomes" id="UP001151002">
    <property type="component" value="Unassembled WGS sequence"/>
</dbReference>
<evidence type="ECO:0000313" key="2">
    <source>
        <dbReference type="Proteomes" id="UP001151002"/>
    </source>
</evidence>
<dbReference type="PANTHER" id="PTHR47623:SF1">
    <property type="entry name" value="OS09G0287300 PROTEIN"/>
    <property type="match status" value="1"/>
</dbReference>
<dbReference type="SUPFAM" id="SSF53254">
    <property type="entry name" value="Phosphoglycerate mutase-like"/>
    <property type="match status" value="1"/>
</dbReference>
<reference evidence="1" key="1">
    <citation type="submission" date="2022-11" db="EMBL/GenBank/DDBJ databases">
        <authorList>
            <person name="Somphong A."/>
            <person name="Phongsopitanun W."/>
        </authorList>
    </citation>
    <scope>NUCLEOTIDE SEQUENCE</scope>
    <source>
        <strain evidence="1">Pm04-4</strain>
    </source>
</reference>
<dbReference type="Gene3D" id="3.40.50.1240">
    <property type="entry name" value="Phosphoglycerate mutase-like"/>
    <property type="match status" value="1"/>
</dbReference>
<gene>
    <name evidence="1" type="ORF">OWR29_38250</name>
</gene>
<sequence length="172" mass="18953">MTPRTLVLLRHAKAERPDGLSDFDRKLTETGETDADAAGAWLADERLHPALVLCSSAARTRQTWQGVSIALAQAQPGGGTPEVRYEDGLYHGGVTEVFDLVRKVSDTVRTVLVVGHNPWVSEVSLMLIPDDQWDGEEVVLKTAGLAVHRFDGPWSSFEPRSMRLIERHTARG</sequence>
<name>A0ABT4BDG5_9ACTN</name>